<keyword evidence="2" id="KW-1185">Reference proteome</keyword>
<sequence length="115" mass="12768">MIYKALIAAAYIKMRTERTMGGGNVMLEDMTHPLGQNLLEMSPPALFTCIRGASAGRVPQSGCVLSMFRPASHLLDMLWPKEDDIVRDDLARALVPSEPVMISRLEQQHPSQTNM</sequence>
<accession>A0A166LFF4</accession>
<proteinExistence type="predicted"/>
<organism evidence="1 2">
    <name type="scientific">Athelia psychrophila</name>
    <dbReference type="NCBI Taxonomy" id="1759441"/>
    <lineage>
        <taxon>Eukaryota</taxon>
        <taxon>Fungi</taxon>
        <taxon>Dikarya</taxon>
        <taxon>Basidiomycota</taxon>
        <taxon>Agaricomycotina</taxon>
        <taxon>Agaricomycetes</taxon>
        <taxon>Agaricomycetidae</taxon>
        <taxon>Atheliales</taxon>
        <taxon>Atheliaceae</taxon>
        <taxon>Athelia</taxon>
    </lineage>
</organism>
<protein>
    <submittedName>
        <fullName evidence="1">Uncharacterized protein</fullName>
    </submittedName>
</protein>
<evidence type="ECO:0000313" key="1">
    <source>
        <dbReference type="EMBL" id="KZP22898.1"/>
    </source>
</evidence>
<reference evidence="1 2" key="1">
    <citation type="journal article" date="2016" name="Mol. Biol. Evol.">
        <title>Comparative Genomics of Early-Diverging Mushroom-Forming Fungi Provides Insights into the Origins of Lignocellulose Decay Capabilities.</title>
        <authorList>
            <person name="Nagy L.G."/>
            <person name="Riley R."/>
            <person name="Tritt A."/>
            <person name="Adam C."/>
            <person name="Daum C."/>
            <person name="Floudas D."/>
            <person name="Sun H."/>
            <person name="Yadav J.S."/>
            <person name="Pangilinan J."/>
            <person name="Larsson K.H."/>
            <person name="Matsuura K."/>
            <person name="Barry K."/>
            <person name="Labutti K."/>
            <person name="Kuo R."/>
            <person name="Ohm R.A."/>
            <person name="Bhattacharya S.S."/>
            <person name="Shirouzu T."/>
            <person name="Yoshinaga Y."/>
            <person name="Martin F.M."/>
            <person name="Grigoriev I.V."/>
            <person name="Hibbett D.S."/>
        </authorList>
    </citation>
    <scope>NUCLEOTIDE SEQUENCE [LARGE SCALE GENOMIC DNA]</scope>
    <source>
        <strain evidence="1 2">CBS 109695</strain>
    </source>
</reference>
<dbReference type="EMBL" id="KV417536">
    <property type="protein sequence ID" value="KZP22898.1"/>
    <property type="molecule type" value="Genomic_DNA"/>
</dbReference>
<name>A0A166LFF4_9AGAM</name>
<dbReference type="AlphaFoldDB" id="A0A166LFF4"/>
<dbReference type="Proteomes" id="UP000076532">
    <property type="component" value="Unassembled WGS sequence"/>
</dbReference>
<evidence type="ECO:0000313" key="2">
    <source>
        <dbReference type="Proteomes" id="UP000076532"/>
    </source>
</evidence>
<gene>
    <name evidence="1" type="ORF">FIBSPDRAFT_890013</name>
</gene>